<dbReference type="GO" id="GO:0016560">
    <property type="term" value="P:protein import into peroxisome matrix, docking"/>
    <property type="evidence" value="ECO:0007669"/>
    <property type="project" value="InterPro"/>
</dbReference>
<reference evidence="15 16" key="1">
    <citation type="journal article" date="2011" name="Proc. Natl. Acad. Sci. U.S.A.">
        <title>Evolutionary erosion of yeast sex chromosomes by mating-type switching accidents.</title>
        <authorList>
            <person name="Gordon J.L."/>
            <person name="Armisen D."/>
            <person name="Proux-Wera E."/>
            <person name="Oheigeartaigh S.S."/>
            <person name="Byrne K.P."/>
            <person name="Wolfe K.H."/>
        </authorList>
    </citation>
    <scope>NUCLEOTIDE SEQUENCE [LARGE SCALE GENOMIC DNA]</scope>
    <source>
        <strain evidence="16">ATCC 24235 / CBS 4417 / NBRC 1672 / NRRL Y-8282 / UCD 70-5</strain>
    </source>
</reference>
<evidence type="ECO:0000256" key="11">
    <source>
        <dbReference type="ARBA" id="ARBA00034535"/>
    </source>
</evidence>
<evidence type="ECO:0000256" key="3">
    <source>
        <dbReference type="ARBA" id="ARBA00022448"/>
    </source>
</evidence>
<dbReference type="PANTHER" id="PTHR19332:SF1">
    <property type="entry name" value="PEROXISOMAL MEMBRANE PROTEIN PEX13"/>
    <property type="match status" value="1"/>
</dbReference>
<dbReference type="RefSeq" id="XP_003685635.1">
    <property type="nucleotide sequence ID" value="XM_003685587.1"/>
</dbReference>
<evidence type="ECO:0000256" key="8">
    <source>
        <dbReference type="ARBA" id="ARBA00023136"/>
    </source>
</evidence>
<dbReference type="HOGENOM" id="CLU_034386_2_0_1"/>
<evidence type="ECO:0000313" key="15">
    <source>
        <dbReference type="EMBL" id="CCE63201.1"/>
    </source>
</evidence>
<dbReference type="SUPFAM" id="SSF50044">
    <property type="entry name" value="SH3-domain"/>
    <property type="match status" value="1"/>
</dbReference>
<evidence type="ECO:0000256" key="12">
    <source>
        <dbReference type="ARBA" id="ARBA00046271"/>
    </source>
</evidence>
<dbReference type="InterPro" id="IPR035463">
    <property type="entry name" value="Pex13"/>
</dbReference>
<feature type="domain" description="SH3" evidence="14">
    <location>
        <begin position="302"/>
        <end position="368"/>
    </location>
</feature>
<dbReference type="InterPro" id="IPR001452">
    <property type="entry name" value="SH3_domain"/>
</dbReference>
<dbReference type="Pfam" id="PF04088">
    <property type="entry name" value="Peroxin-13_N"/>
    <property type="match status" value="1"/>
</dbReference>
<evidence type="ECO:0000256" key="7">
    <source>
        <dbReference type="ARBA" id="ARBA00023010"/>
    </source>
</evidence>
<keyword evidence="7" id="KW-0811">Translocation</keyword>
<dbReference type="PROSITE" id="PS50002">
    <property type="entry name" value="SH3"/>
    <property type="match status" value="1"/>
</dbReference>
<keyword evidence="8" id="KW-0472">Membrane</keyword>
<organism evidence="15 16">
    <name type="scientific">Tetrapisispora phaffii (strain ATCC 24235 / CBS 4417 / NBRC 1672 / NRRL Y-8282 / UCD 70-5)</name>
    <name type="common">Yeast</name>
    <name type="synonym">Fabospora phaffii</name>
    <dbReference type="NCBI Taxonomy" id="1071381"/>
    <lineage>
        <taxon>Eukaryota</taxon>
        <taxon>Fungi</taxon>
        <taxon>Dikarya</taxon>
        <taxon>Ascomycota</taxon>
        <taxon>Saccharomycotina</taxon>
        <taxon>Saccharomycetes</taxon>
        <taxon>Saccharomycetales</taxon>
        <taxon>Saccharomycetaceae</taxon>
        <taxon>Tetrapisispora</taxon>
    </lineage>
</organism>
<protein>
    <recommendedName>
        <fullName evidence="11">Peroxisomal membrane protein PEX13</fullName>
    </recommendedName>
    <alternativeName>
        <fullName evidence="10">Peroxin-13</fullName>
    </alternativeName>
</protein>
<dbReference type="InterPro" id="IPR036028">
    <property type="entry name" value="SH3-like_dom_sf"/>
</dbReference>
<keyword evidence="2 13" id="KW-0728">SH3 domain</keyword>
<evidence type="ECO:0000256" key="9">
    <source>
        <dbReference type="ARBA" id="ARBA00023140"/>
    </source>
</evidence>
<evidence type="ECO:0000256" key="13">
    <source>
        <dbReference type="PROSITE-ProRule" id="PRU00192"/>
    </source>
</evidence>
<dbReference type="Gene3D" id="2.30.30.40">
    <property type="entry name" value="SH3 Domains"/>
    <property type="match status" value="1"/>
</dbReference>
<keyword evidence="5" id="KW-0653">Protein transport</keyword>
<dbReference type="GO" id="GO:1990429">
    <property type="term" value="C:peroxisomal importomer complex"/>
    <property type="evidence" value="ECO:0007669"/>
    <property type="project" value="TreeGrafter"/>
</dbReference>
<dbReference type="OMA" id="FARACYD"/>
<dbReference type="OrthoDB" id="10037838at2759"/>
<keyword evidence="16" id="KW-1185">Reference proteome</keyword>
<keyword evidence="4" id="KW-0812">Transmembrane</keyword>
<accession>G8BTH3</accession>
<dbReference type="InterPro" id="IPR007223">
    <property type="entry name" value="Peroxin-13_N"/>
</dbReference>
<keyword evidence="3" id="KW-0813">Transport</keyword>
<dbReference type="AlphaFoldDB" id="G8BTH3"/>
<dbReference type="Proteomes" id="UP000005666">
    <property type="component" value="Chromosome 5"/>
</dbReference>
<dbReference type="GO" id="GO:0005778">
    <property type="term" value="C:peroxisomal membrane"/>
    <property type="evidence" value="ECO:0007669"/>
    <property type="project" value="UniProtKB-SubCell"/>
</dbReference>
<sequence>MTSVTGESLRRKPWEEGVSGDNVIQHLPENRKDNGYTEYDNTDVGPIIANNSTGPLNPGFVIGSMNSMNPPYNNNVGLSNYNSPFSNNNGYFTNDGYGMDYRSLNGSRYGGMYSHSYSYPYNNTSQQNNITESTQATFRLLENIVGTFTSFAQMLESTYMATHNSFFSLISVAEQFGMLKETFASAFDIFKIRKLLRKIRSVLLNGKLEHGTITATCITSDEDNNFELPSKQYELDDISNENNDEKIKYQEYKKDILTSSIPLRPFMYTIVALIAIPILIKRHINLKQLNYIKSLKDSDFKKINGFAILKYDYIPEDLRLGYTLKKNDIVSIVEGYLSDNGISNWLKIKNKEGKVGLIPNKYVDLLKSSNMV</sequence>
<dbReference type="EMBL" id="HE612860">
    <property type="protein sequence ID" value="CCE63201.1"/>
    <property type="molecule type" value="Genomic_DNA"/>
</dbReference>
<comment type="subcellular location">
    <subcellularLocation>
        <location evidence="12">Peroxisome membrane</location>
    </subcellularLocation>
</comment>
<dbReference type="KEGG" id="tpf:TPHA_0E01070"/>
<name>G8BTH3_TETPH</name>
<dbReference type="eggNOG" id="KOG3875">
    <property type="taxonomic scope" value="Eukaryota"/>
</dbReference>
<evidence type="ECO:0000256" key="4">
    <source>
        <dbReference type="ARBA" id="ARBA00022692"/>
    </source>
</evidence>
<evidence type="ECO:0000256" key="1">
    <source>
        <dbReference type="ARBA" id="ARBA00006033"/>
    </source>
</evidence>
<evidence type="ECO:0000256" key="5">
    <source>
        <dbReference type="ARBA" id="ARBA00022927"/>
    </source>
</evidence>
<dbReference type="GeneID" id="11531138"/>
<dbReference type="STRING" id="1071381.G8BTH3"/>
<evidence type="ECO:0000256" key="6">
    <source>
        <dbReference type="ARBA" id="ARBA00022989"/>
    </source>
</evidence>
<comment type="similarity">
    <text evidence="1">Belongs to the peroxin-13 family.</text>
</comment>
<evidence type="ECO:0000256" key="2">
    <source>
        <dbReference type="ARBA" id="ARBA00022443"/>
    </source>
</evidence>
<dbReference type="PANTHER" id="PTHR19332">
    <property type="entry name" value="PEROXISOMAL MEMBRANE PROTEIN PEX13"/>
    <property type="match status" value="1"/>
</dbReference>
<evidence type="ECO:0000259" key="14">
    <source>
        <dbReference type="PROSITE" id="PS50002"/>
    </source>
</evidence>
<gene>
    <name evidence="15" type="primary">TPHA0E01070</name>
    <name evidence="15" type="ordered locus">TPHA_0E01070</name>
</gene>
<keyword evidence="6" id="KW-1133">Transmembrane helix</keyword>
<evidence type="ECO:0000313" key="16">
    <source>
        <dbReference type="Proteomes" id="UP000005666"/>
    </source>
</evidence>
<evidence type="ECO:0000256" key="10">
    <source>
        <dbReference type="ARBA" id="ARBA00029693"/>
    </source>
</evidence>
<proteinExistence type="inferred from homology"/>
<keyword evidence="9" id="KW-0576">Peroxisome</keyword>